<protein>
    <submittedName>
        <fullName evidence="1">Uncharacterized protein</fullName>
    </submittedName>
</protein>
<organism evidence="1 2">
    <name type="scientific">Tropicimonas isoalkanivorans</name>
    <dbReference type="NCBI Taxonomy" id="441112"/>
    <lineage>
        <taxon>Bacteria</taxon>
        <taxon>Pseudomonadati</taxon>
        <taxon>Pseudomonadota</taxon>
        <taxon>Alphaproteobacteria</taxon>
        <taxon>Rhodobacterales</taxon>
        <taxon>Roseobacteraceae</taxon>
        <taxon>Tropicimonas</taxon>
    </lineage>
</organism>
<dbReference type="EMBL" id="FOLG01000001">
    <property type="protein sequence ID" value="SFB79107.1"/>
    <property type="molecule type" value="Genomic_DNA"/>
</dbReference>
<evidence type="ECO:0000313" key="1">
    <source>
        <dbReference type="EMBL" id="SFB79107.1"/>
    </source>
</evidence>
<sequence length="293" mass="32382">MSLPDHISVALLLPRPASVDVRKLRAHLNGIMSASGMRFDTFAARHGVTLAADGLSIELRERDLPLIPSRLEPALSSGLQDYLNEDWSDLVALHRAAITLDLRRTPIRRSKASLSGEQTADPAAPAPHTRETMDLMLMAGHVAAAYMTRTARPVAIYWGASQRIFPTPRFRAMEGMLFPLPLFLHPRPVRELTDDRQTLPEFELLGASSLIGCSLRVAPARMRFDWMMKRVLAFVAHVRANNGILSDGSSFGLEEGERFTVRRTADGGVGLVLAERKGLPVNRHTADYFEVVA</sequence>
<dbReference type="AlphaFoldDB" id="A0A1I1DWA7"/>
<keyword evidence="2" id="KW-1185">Reference proteome</keyword>
<dbReference type="RefSeq" id="WP_093359079.1">
    <property type="nucleotide sequence ID" value="NZ_FOLG01000001.1"/>
</dbReference>
<dbReference type="Proteomes" id="UP000198728">
    <property type="component" value="Unassembled WGS sequence"/>
</dbReference>
<name>A0A1I1DWA7_9RHOB</name>
<dbReference type="OrthoDB" id="7443908at2"/>
<proteinExistence type="predicted"/>
<accession>A0A1I1DWA7</accession>
<evidence type="ECO:0000313" key="2">
    <source>
        <dbReference type="Proteomes" id="UP000198728"/>
    </source>
</evidence>
<reference evidence="1 2" key="1">
    <citation type="submission" date="2016-10" db="EMBL/GenBank/DDBJ databases">
        <authorList>
            <person name="de Groot N.N."/>
        </authorList>
    </citation>
    <scope>NUCLEOTIDE SEQUENCE [LARGE SCALE GENOMIC DNA]</scope>
    <source>
        <strain evidence="1 2">DSM 19548</strain>
    </source>
</reference>
<gene>
    <name evidence="1" type="ORF">SAMN04488094_101508</name>
</gene>